<organism evidence="2 3">
    <name type="scientific">Blepharisma stoltei</name>
    <dbReference type="NCBI Taxonomy" id="1481888"/>
    <lineage>
        <taxon>Eukaryota</taxon>
        <taxon>Sar</taxon>
        <taxon>Alveolata</taxon>
        <taxon>Ciliophora</taxon>
        <taxon>Postciliodesmatophora</taxon>
        <taxon>Heterotrichea</taxon>
        <taxon>Heterotrichida</taxon>
        <taxon>Blepharismidae</taxon>
        <taxon>Blepharisma</taxon>
    </lineage>
</organism>
<reference evidence="2" key="1">
    <citation type="submission" date="2021-09" db="EMBL/GenBank/DDBJ databases">
        <authorList>
            <consortium name="AG Swart"/>
            <person name="Singh M."/>
            <person name="Singh A."/>
            <person name="Seah K."/>
            <person name="Emmerich C."/>
        </authorList>
    </citation>
    <scope>NUCLEOTIDE SEQUENCE</scope>
    <source>
        <strain evidence="2">ATCC30299</strain>
    </source>
</reference>
<accession>A0AAU9IJT2</accession>
<dbReference type="AlphaFoldDB" id="A0AAU9IJT2"/>
<gene>
    <name evidence="2" type="ORF">BSTOLATCC_MIC12855</name>
</gene>
<comment type="caution">
    <text evidence="2">The sequence shown here is derived from an EMBL/GenBank/DDBJ whole genome shotgun (WGS) entry which is preliminary data.</text>
</comment>
<dbReference type="EMBL" id="CAJZBQ010000013">
    <property type="protein sequence ID" value="CAG9315080.1"/>
    <property type="molecule type" value="Genomic_DNA"/>
</dbReference>
<keyword evidence="3" id="KW-1185">Reference proteome</keyword>
<evidence type="ECO:0000313" key="3">
    <source>
        <dbReference type="Proteomes" id="UP001162131"/>
    </source>
</evidence>
<protein>
    <submittedName>
        <fullName evidence="2">Uncharacterized protein</fullName>
    </submittedName>
</protein>
<feature type="region of interest" description="Disordered" evidence="1">
    <location>
        <begin position="1"/>
        <end position="31"/>
    </location>
</feature>
<feature type="compositionally biased region" description="Low complexity" evidence="1">
    <location>
        <begin position="8"/>
        <end position="24"/>
    </location>
</feature>
<proteinExistence type="predicted"/>
<evidence type="ECO:0000256" key="1">
    <source>
        <dbReference type="SAM" id="MobiDB-lite"/>
    </source>
</evidence>
<sequence>MLKPPPNSDQNKSFSQSFFSMSDSNSKEEVKDLNEIIKEEVKLTEKELEEQYRLHKDQEDKRKGINYEENIKLNRRLNKLVNENQKKKSQLSALKKQVNDIKYEMKERMNWEDGNNKQKFTGRSSPVKISQKLLELTQLIKDYQLKADEEDFVSTTLQSKIERDKESISVYKQRVEEIHDAYIVLQRHEENVKRSNFLANSVAIQATNDVVHNKNETKGMKKSYKALYGAMYKKKQNIEEAMHEAIERIATAKVAKNARGEQNDHIFEDIEQDIDNISSIRRNSEWNIHNLKNYVENFKVIEKLMSKGERVYDFSKGISENDTNDIIQTINKCNSEQTSLGLFFANLSNDHVEKQIECDKIKEELNLCIKDMNGIKVIQSRPNTTYNLTRTLLDGKIETNLDEETVKYEMCSIKIHYFLLSVLFIACKTLHLAAQIGIKITPPLTDIYDKAIDIIESLKKARYKRANTPQQIGGTSFQRRKKREADIVRKSTINRITPTSSKIFNTEIDAEDPKKNLDQFVDEIMPTVPLSVFEITQIFLGVFPELYSEAKLFASSVKSNKMLIQILERDRLQTYLKSKIFQRDKYSGAERSLADLDELNEQVHQIFRTNFQRVNEALVDLYVNIRDTTSELIQDENLNKLDDKQIQDIFGNSAKEVRISKKVHKSMKKKLKIDSESETPQSRFKLVEKVPTVNEFFDEEIKSVYRTIKENPDSIDQKTEKMQLNMGRMRRSESQPESLSQAAIIHSEVKGITCKLKGLKKSEMRALSTRTPTQSNNASPITRMKFLISPMSVKEIIYLANLERKSRVKRLSHQFPKRSLSRGSTAYTVLPSEVAK</sequence>
<dbReference type="Proteomes" id="UP001162131">
    <property type="component" value="Unassembled WGS sequence"/>
</dbReference>
<name>A0AAU9IJT2_9CILI</name>
<evidence type="ECO:0000313" key="2">
    <source>
        <dbReference type="EMBL" id="CAG9315080.1"/>
    </source>
</evidence>